<organism evidence="3 4">
    <name type="scientific">Actinomycetospora termitidis</name>
    <dbReference type="NCBI Taxonomy" id="3053470"/>
    <lineage>
        <taxon>Bacteria</taxon>
        <taxon>Bacillati</taxon>
        <taxon>Actinomycetota</taxon>
        <taxon>Actinomycetes</taxon>
        <taxon>Pseudonocardiales</taxon>
        <taxon>Pseudonocardiaceae</taxon>
        <taxon>Actinomycetospora</taxon>
    </lineage>
</organism>
<evidence type="ECO:0000256" key="2">
    <source>
        <dbReference type="SAM" id="Phobius"/>
    </source>
</evidence>
<protein>
    <recommendedName>
        <fullName evidence="5">Secreted protein</fullName>
    </recommendedName>
</protein>
<dbReference type="Proteomes" id="UP001231924">
    <property type="component" value="Unassembled WGS sequence"/>
</dbReference>
<evidence type="ECO:0000256" key="1">
    <source>
        <dbReference type="SAM" id="MobiDB-lite"/>
    </source>
</evidence>
<feature type="compositionally biased region" description="Basic and acidic residues" evidence="1">
    <location>
        <begin position="34"/>
        <end position="45"/>
    </location>
</feature>
<accession>A0ABT7M959</accession>
<name>A0ABT7M959_9PSEU</name>
<comment type="caution">
    <text evidence="3">The sequence shown here is derived from an EMBL/GenBank/DDBJ whole genome shotgun (WGS) entry which is preliminary data.</text>
</comment>
<reference evidence="3 4" key="1">
    <citation type="submission" date="2023-06" db="EMBL/GenBank/DDBJ databases">
        <title>Actinomycetospora Odt1-22.</title>
        <authorList>
            <person name="Supong K."/>
        </authorList>
    </citation>
    <scope>NUCLEOTIDE SEQUENCE [LARGE SCALE GENOMIC DNA]</scope>
    <source>
        <strain evidence="3 4">Odt1-22</strain>
    </source>
</reference>
<keyword evidence="2" id="KW-1133">Transmembrane helix</keyword>
<keyword evidence="2" id="KW-0812">Transmembrane</keyword>
<proteinExistence type="predicted"/>
<evidence type="ECO:0008006" key="5">
    <source>
        <dbReference type="Google" id="ProtNLM"/>
    </source>
</evidence>
<gene>
    <name evidence="3" type="ORF">QRT03_14650</name>
</gene>
<feature type="region of interest" description="Disordered" evidence="1">
    <location>
        <begin position="34"/>
        <end position="66"/>
    </location>
</feature>
<evidence type="ECO:0000313" key="3">
    <source>
        <dbReference type="EMBL" id="MDL5157206.1"/>
    </source>
</evidence>
<dbReference type="RefSeq" id="WP_286053626.1">
    <property type="nucleotide sequence ID" value="NZ_JASVWF010000003.1"/>
</dbReference>
<keyword evidence="2" id="KW-0472">Membrane</keyword>
<keyword evidence="4" id="KW-1185">Reference proteome</keyword>
<sequence length="85" mass="9346">MALETVLLALLALVAVGLLIDACRERHRLRSRMDRAVRRAQEPEMPRGVNTGHRATGTANTGGLGPGSWQYWPVALPATDETRLR</sequence>
<dbReference type="EMBL" id="JASVWF010000003">
    <property type="protein sequence ID" value="MDL5157206.1"/>
    <property type="molecule type" value="Genomic_DNA"/>
</dbReference>
<evidence type="ECO:0000313" key="4">
    <source>
        <dbReference type="Proteomes" id="UP001231924"/>
    </source>
</evidence>
<feature type="transmembrane region" description="Helical" evidence="2">
    <location>
        <begin position="6"/>
        <end position="23"/>
    </location>
</feature>